<evidence type="ECO:0000313" key="4">
    <source>
        <dbReference type="Proteomes" id="UP000177091"/>
    </source>
</evidence>
<accession>A0A1F7WME5</accession>
<evidence type="ECO:0000256" key="2">
    <source>
        <dbReference type="SAM" id="Phobius"/>
    </source>
</evidence>
<keyword evidence="2" id="KW-0812">Transmembrane</keyword>
<name>A0A1F7WME5_9BACT</name>
<proteinExistence type="predicted"/>
<gene>
    <name evidence="3" type="ORF">A2112_01160</name>
</gene>
<evidence type="ECO:0000313" key="3">
    <source>
        <dbReference type="EMBL" id="OGM04011.1"/>
    </source>
</evidence>
<keyword evidence="2" id="KW-0472">Membrane</keyword>
<reference evidence="3 4" key="1">
    <citation type="journal article" date="2016" name="Nat. Commun.">
        <title>Thousands of microbial genomes shed light on interconnected biogeochemical processes in an aquifer system.</title>
        <authorList>
            <person name="Anantharaman K."/>
            <person name="Brown C.T."/>
            <person name="Hug L.A."/>
            <person name="Sharon I."/>
            <person name="Castelle C.J."/>
            <person name="Probst A.J."/>
            <person name="Thomas B.C."/>
            <person name="Singh A."/>
            <person name="Wilkins M.J."/>
            <person name="Karaoz U."/>
            <person name="Brodie E.L."/>
            <person name="Williams K.H."/>
            <person name="Hubbard S.S."/>
            <person name="Banfield J.F."/>
        </authorList>
    </citation>
    <scope>NUCLEOTIDE SEQUENCE [LARGE SCALE GENOMIC DNA]</scope>
</reference>
<organism evidence="3 4">
    <name type="scientific">Candidatus Woesebacteria bacterium GWA1_42_12</name>
    <dbReference type="NCBI Taxonomy" id="1802472"/>
    <lineage>
        <taxon>Bacteria</taxon>
        <taxon>Candidatus Woeseibacteriota</taxon>
    </lineage>
</organism>
<feature type="transmembrane region" description="Helical" evidence="2">
    <location>
        <begin position="6"/>
        <end position="30"/>
    </location>
</feature>
<feature type="compositionally biased region" description="Acidic residues" evidence="1">
    <location>
        <begin position="70"/>
        <end position="82"/>
    </location>
</feature>
<protein>
    <submittedName>
        <fullName evidence="3">Uncharacterized protein</fullName>
    </submittedName>
</protein>
<keyword evidence="2" id="KW-1133">Transmembrane helix</keyword>
<evidence type="ECO:0000256" key="1">
    <source>
        <dbReference type="SAM" id="MobiDB-lite"/>
    </source>
</evidence>
<comment type="caution">
    <text evidence="3">The sequence shown here is derived from an EMBL/GenBank/DDBJ whole genome shotgun (WGS) entry which is preliminary data.</text>
</comment>
<sequence>MRQKGITPVIILVAVGALILLGSAGAYYYFKMSGKSLYETATTYVAPKPTGETPVSDYDDSGTLEGELDETQVDASDSDFNELETSASSL</sequence>
<dbReference type="EMBL" id="MGFK01000024">
    <property type="protein sequence ID" value="OGM04011.1"/>
    <property type="molecule type" value="Genomic_DNA"/>
</dbReference>
<dbReference type="Proteomes" id="UP000177091">
    <property type="component" value="Unassembled WGS sequence"/>
</dbReference>
<feature type="region of interest" description="Disordered" evidence="1">
    <location>
        <begin position="70"/>
        <end position="90"/>
    </location>
</feature>
<dbReference type="AlphaFoldDB" id="A0A1F7WME5"/>